<feature type="compositionally biased region" description="Basic and acidic residues" evidence="1">
    <location>
        <begin position="18"/>
        <end position="31"/>
    </location>
</feature>
<evidence type="ECO:0000313" key="2">
    <source>
        <dbReference type="EMBL" id="OTP65866.1"/>
    </source>
</evidence>
<feature type="compositionally biased region" description="Basic and acidic residues" evidence="1">
    <location>
        <begin position="1"/>
        <end position="10"/>
    </location>
</feature>
<protein>
    <submittedName>
        <fullName evidence="2">Cytochrome oxidase biogenesis protein Surf1, facilitates heme A insertion</fullName>
    </submittedName>
</protein>
<feature type="compositionally biased region" description="Basic and acidic residues" evidence="1">
    <location>
        <begin position="38"/>
        <end position="60"/>
    </location>
</feature>
<sequence>MHGQALDRGKSRGVRAQHFPDARSAAERDTGRLNPAHPVREQDEEKQRDRQPDAHGEGPHHALAFALVGHHEVQRRTQARDDENECDGNEYVHEDSRLAYEVRFLDYRIAGNVPRAS</sequence>
<organism evidence="2 3">
    <name type="scientific">Caballeronia sordidicola</name>
    <name type="common">Burkholderia sordidicola</name>
    <dbReference type="NCBI Taxonomy" id="196367"/>
    <lineage>
        <taxon>Bacteria</taxon>
        <taxon>Pseudomonadati</taxon>
        <taxon>Pseudomonadota</taxon>
        <taxon>Betaproteobacteria</taxon>
        <taxon>Burkholderiales</taxon>
        <taxon>Burkholderiaceae</taxon>
        <taxon>Caballeronia</taxon>
    </lineage>
</organism>
<accession>A0A242M4B9</accession>
<evidence type="ECO:0000313" key="3">
    <source>
        <dbReference type="Proteomes" id="UP000194546"/>
    </source>
</evidence>
<dbReference type="EMBL" id="NBTY01000212">
    <property type="protein sequence ID" value="OTP65866.1"/>
    <property type="molecule type" value="Genomic_DNA"/>
</dbReference>
<name>A0A242M4B9_CABSO</name>
<dbReference type="Proteomes" id="UP000194546">
    <property type="component" value="Unassembled WGS sequence"/>
</dbReference>
<reference evidence="2 3" key="1">
    <citation type="submission" date="2017-03" db="EMBL/GenBank/DDBJ databases">
        <title>Genome analysis of strain PAMC 26510.</title>
        <authorList>
            <person name="Oh H.-M."/>
            <person name="Yang J.-A."/>
        </authorList>
    </citation>
    <scope>NUCLEOTIDE SEQUENCE [LARGE SCALE GENOMIC DNA]</scope>
    <source>
        <strain evidence="2 3">PAMC 26510</strain>
    </source>
</reference>
<feature type="region of interest" description="Disordered" evidence="1">
    <location>
        <begin position="1"/>
        <end position="64"/>
    </location>
</feature>
<comment type="caution">
    <text evidence="2">The sequence shown here is derived from an EMBL/GenBank/DDBJ whole genome shotgun (WGS) entry which is preliminary data.</text>
</comment>
<dbReference type="AlphaFoldDB" id="A0A242M4B9"/>
<evidence type="ECO:0000256" key="1">
    <source>
        <dbReference type="SAM" id="MobiDB-lite"/>
    </source>
</evidence>
<gene>
    <name evidence="2" type="ORF">PAMC26510_37160</name>
</gene>
<proteinExistence type="predicted"/>